<reference evidence="1" key="1">
    <citation type="submission" date="2014-12" db="EMBL/GenBank/DDBJ databases">
        <title>Insight into the proteome of Arion vulgaris.</title>
        <authorList>
            <person name="Aradska J."/>
            <person name="Bulat T."/>
            <person name="Smidak R."/>
            <person name="Sarate P."/>
            <person name="Gangsoo J."/>
            <person name="Sialana F."/>
            <person name="Bilban M."/>
            <person name="Lubec G."/>
        </authorList>
    </citation>
    <scope>NUCLEOTIDE SEQUENCE</scope>
    <source>
        <tissue evidence="1">Skin</tissue>
    </source>
</reference>
<accession>A0A0B6ZHD9</accession>
<dbReference type="EMBL" id="HACG01021139">
    <property type="protein sequence ID" value="CEK68004.1"/>
    <property type="molecule type" value="Transcribed_RNA"/>
</dbReference>
<proteinExistence type="predicted"/>
<dbReference type="AlphaFoldDB" id="A0A0B6ZHD9"/>
<name>A0A0B6ZHD9_9EUPU</name>
<protein>
    <submittedName>
        <fullName evidence="1">Uncharacterized protein</fullName>
    </submittedName>
</protein>
<sequence>MYRLQRIHKLVWSNEVPNRKLLLDTSSVSIENILKKEMELSKTCYENEP</sequence>
<organism evidence="1">
    <name type="scientific">Arion vulgaris</name>
    <dbReference type="NCBI Taxonomy" id="1028688"/>
    <lineage>
        <taxon>Eukaryota</taxon>
        <taxon>Metazoa</taxon>
        <taxon>Spiralia</taxon>
        <taxon>Lophotrochozoa</taxon>
        <taxon>Mollusca</taxon>
        <taxon>Gastropoda</taxon>
        <taxon>Heterobranchia</taxon>
        <taxon>Euthyneura</taxon>
        <taxon>Panpulmonata</taxon>
        <taxon>Eupulmonata</taxon>
        <taxon>Stylommatophora</taxon>
        <taxon>Helicina</taxon>
        <taxon>Arionoidea</taxon>
        <taxon>Arionidae</taxon>
        <taxon>Arion</taxon>
    </lineage>
</organism>
<evidence type="ECO:0000313" key="1">
    <source>
        <dbReference type="EMBL" id="CEK68004.1"/>
    </source>
</evidence>
<gene>
    <name evidence="1" type="primary">ORF64738</name>
</gene>